<evidence type="ECO:0000313" key="2">
    <source>
        <dbReference type="Proteomes" id="UP000254461"/>
    </source>
</evidence>
<keyword evidence="1" id="KW-0808">Transferase</keyword>
<dbReference type="GO" id="GO:0008408">
    <property type="term" value="F:3'-5' exonuclease activity"/>
    <property type="evidence" value="ECO:0007669"/>
    <property type="project" value="InterPro"/>
</dbReference>
<dbReference type="NCBIfam" id="NF005581">
    <property type="entry name" value="PRK07276.1"/>
    <property type="match status" value="1"/>
</dbReference>
<dbReference type="EMBL" id="UHFF01000002">
    <property type="protein sequence ID" value="SUN48010.1"/>
    <property type="molecule type" value="Genomic_DNA"/>
</dbReference>
<dbReference type="AlphaFoldDB" id="A0A0G7SZM2"/>
<dbReference type="OMA" id="KSFFCLE"/>
<dbReference type="PANTHER" id="PTHR11669:SF8">
    <property type="entry name" value="DNA POLYMERASE III SUBUNIT DELTA"/>
    <property type="match status" value="1"/>
</dbReference>
<sequence length="291" mass="33817">MDLAQKAPRVYQAFQEILQKKRLNHAYLFSGDFANFDMALFLAKTLFCEQKRGNAPCHHCRACQLIEHNDFSDVTILEPVGQLIKTDTVKEMMTNFSQTGYEGRRQVFIIKDCDKMHVNAANSILKYIEEPQGDCYMFLLTNDDNQVLPTIKSRTQVFHFPKDEHYLSELAQKKGLLKHQADLLARLAANAQQLTAFSENTRLLELMAQAERFVSIWFQDKEQAYLELNRLVQLAEEKEEQDMALTLLTLILAKDYSRQNAFTYLEAVYQARLMWQSNVSFQNTLEYMVIS</sequence>
<keyword evidence="1" id="KW-0548">Nucleotidyltransferase</keyword>
<dbReference type="Proteomes" id="UP000254461">
    <property type="component" value="Unassembled WGS sequence"/>
</dbReference>
<gene>
    <name evidence="1" type="primary">dnaX_2</name>
    <name evidence="1" type="ORF">NCTC12092_01623</name>
</gene>
<dbReference type="RefSeq" id="WP_012680031.1">
    <property type="nucleotide sequence ID" value="NZ_BTYB01000023.1"/>
</dbReference>
<name>A0A0G7SZM2_9STRE</name>
<reference evidence="1 2" key="1">
    <citation type="submission" date="2018-06" db="EMBL/GenBank/DDBJ databases">
        <authorList>
            <consortium name="Pathogen Informatics"/>
            <person name="Doyle S."/>
        </authorList>
    </citation>
    <scope>NUCLEOTIDE SEQUENCE [LARGE SCALE GENOMIC DNA]</scope>
    <source>
        <strain evidence="1 2">NCTC12092</strain>
    </source>
</reference>
<accession>A0A0G7SZM2</accession>
<protein>
    <submittedName>
        <fullName evidence="1">DNA polymerase III subunit delta</fullName>
        <ecNumber evidence="1">2.7.7.7</ecNumber>
    </submittedName>
</protein>
<dbReference type="PANTHER" id="PTHR11669">
    <property type="entry name" value="REPLICATION FACTOR C / DNA POLYMERASE III GAMMA-TAU SUBUNIT"/>
    <property type="match status" value="1"/>
</dbReference>
<dbReference type="GO" id="GO:0006261">
    <property type="term" value="P:DNA-templated DNA replication"/>
    <property type="evidence" value="ECO:0007669"/>
    <property type="project" value="TreeGrafter"/>
</dbReference>
<proteinExistence type="predicted"/>
<dbReference type="EC" id="2.7.7.7" evidence="1"/>
<dbReference type="InterPro" id="IPR004622">
    <property type="entry name" value="DNA_pol_HolB"/>
</dbReference>
<dbReference type="InterPro" id="IPR027417">
    <property type="entry name" value="P-loop_NTPase"/>
</dbReference>
<dbReference type="InterPro" id="IPR050238">
    <property type="entry name" value="DNA_Rep/Repair_Clamp_Loader"/>
</dbReference>
<dbReference type="SUPFAM" id="SSF52540">
    <property type="entry name" value="P-loop containing nucleoside triphosphate hydrolases"/>
    <property type="match status" value="1"/>
</dbReference>
<dbReference type="Gene3D" id="3.40.50.300">
    <property type="entry name" value="P-loop containing nucleotide triphosphate hydrolases"/>
    <property type="match status" value="1"/>
</dbReference>
<dbReference type="NCBIfam" id="TIGR00678">
    <property type="entry name" value="holB"/>
    <property type="match status" value="1"/>
</dbReference>
<dbReference type="GO" id="GO:0003887">
    <property type="term" value="F:DNA-directed DNA polymerase activity"/>
    <property type="evidence" value="ECO:0007669"/>
    <property type="project" value="UniProtKB-EC"/>
</dbReference>
<organism evidence="1 2">
    <name type="scientific">Streptococcus equi subsp. equi</name>
    <dbReference type="NCBI Taxonomy" id="148942"/>
    <lineage>
        <taxon>Bacteria</taxon>
        <taxon>Bacillati</taxon>
        <taxon>Bacillota</taxon>
        <taxon>Bacilli</taxon>
        <taxon>Lactobacillales</taxon>
        <taxon>Streptococcaceae</taxon>
        <taxon>Streptococcus</taxon>
    </lineage>
</organism>
<dbReference type="Pfam" id="PF13177">
    <property type="entry name" value="DNA_pol3_delta2"/>
    <property type="match status" value="1"/>
</dbReference>
<evidence type="ECO:0000313" key="1">
    <source>
        <dbReference type="EMBL" id="SUN48010.1"/>
    </source>
</evidence>